<dbReference type="Gene3D" id="1.50.10.20">
    <property type="match status" value="1"/>
</dbReference>
<feature type="chain" id="PRO_5016754471" description="Mannan endo-1,6-alpha-mannosidase" evidence="15">
    <location>
        <begin position="19"/>
        <end position="454"/>
    </location>
</feature>
<evidence type="ECO:0000256" key="7">
    <source>
        <dbReference type="ARBA" id="ARBA00023136"/>
    </source>
</evidence>
<evidence type="ECO:0000313" key="16">
    <source>
        <dbReference type="EMBL" id="SSD58352.1"/>
    </source>
</evidence>
<dbReference type="GO" id="GO:0009272">
    <property type="term" value="P:fungal-type cell wall biogenesis"/>
    <property type="evidence" value="ECO:0007669"/>
    <property type="project" value="TreeGrafter"/>
</dbReference>
<protein>
    <recommendedName>
        <fullName evidence="4 12">Mannan endo-1,6-alpha-mannosidase</fullName>
        <ecNumber evidence="4 12">3.2.1.101</ecNumber>
    </recommendedName>
</protein>
<evidence type="ECO:0000256" key="1">
    <source>
        <dbReference type="ARBA" id="ARBA00001452"/>
    </source>
</evidence>
<accession>A0A376B131</accession>
<feature type="signal peptide" evidence="15">
    <location>
        <begin position="1"/>
        <end position="18"/>
    </location>
</feature>
<evidence type="ECO:0000256" key="13">
    <source>
        <dbReference type="SAM" id="MobiDB-lite"/>
    </source>
</evidence>
<reference evidence="17" key="1">
    <citation type="submission" date="2018-06" db="EMBL/GenBank/DDBJ databases">
        <authorList>
            <person name="Guldener U."/>
        </authorList>
    </citation>
    <scope>NUCLEOTIDE SEQUENCE [LARGE SCALE GENOMIC DNA]</scope>
    <source>
        <strain evidence="17">UTAD17</strain>
    </source>
</reference>
<keyword evidence="7 14" id="KW-0472">Membrane</keyword>
<keyword evidence="8" id="KW-0325">Glycoprotein</keyword>
<dbReference type="InterPro" id="IPR005198">
    <property type="entry name" value="Glyco_hydro_76"/>
</dbReference>
<feature type="transmembrane region" description="Helical" evidence="14">
    <location>
        <begin position="433"/>
        <end position="453"/>
    </location>
</feature>
<evidence type="ECO:0000256" key="8">
    <source>
        <dbReference type="ARBA" id="ARBA00023180"/>
    </source>
</evidence>
<evidence type="ECO:0000256" key="11">
    <source>
        <dbReference type="ARBA" id="ARBA00054068"/>
    </source>
</evidence>
<evidence type="ECO:0000256" key="3">
    <source>
        <dbReference type="ARBA" id="ARBA00009699"/>
    </source>
</evidence>
<dbReference type="FunFam" id="1.50.10.20:FF:000006">
    <property type="entry name" value="Mannan endo-1,6-alpha-mannosidase"/>
    <property type="match status" value="1"/>
</dbReference>
<dbReference type="GO" id="GO:0008496">
    <property type="term" value="F:mannan endo-1,6-alpha-mannosidase activity"/>
    <property type="evidence" value="ECO:0007669"/>
    <property type="project" value="UniProtKB-UniRule"/>
</dbReference>
<dbReference type="InterPro" id="IPR014480">
    <property type="entry name" value="Mannan-1_6-alpha_mannosidase"/>
</dbReference>
<name>A0A376B131_9ASCO</name>
<dbReference type="SUPFAM" id="SSF48208">
    <property type="entry name" value="Six-hairpin glycosidases"/>
    <property type="match status" value="1"/>
</dbReference>
<dbReference type="GO" id="GO:0007117">
    <property type="term" value="P:budding cell bud growth"/>
    <property type="evidence" value="ECO:0007669"/>
    <property type="project" value="TreeGrafter"/>
</dbReference>
<dbReference type="PIRSF" id="PIRSF016302">
    <property type="entry name" value="Man_a_manosd"/>
    <property type="match status" value="1"/>
</dbReference>
<dbReference type="AlphaFoldDB" id="A0A376B131"/>
<evidence type="ECO:0000256" key="14">
    <source>
        <dbReference type="SAM" id="Phobius"/>
    </source>
</evidence>
<dbReference type="EC" id="3.2.1.101" evidence="4 12"/>
<evidence type="ECO:0000256" key="10">
    <source>
        <dbReference type="ARBA" id="ARBA00023316"/>
    </source>
</evidence>
<keyword evidence="10" id="KW-0961">Cell wall biogenesis/degradation</keyword>
<comment type="similarity">
    <text evidence="3 12">Belongs to the glycosyl hydrolase 76 family.</text>
</comment>
<dbReference type="Pfam" id="PF03663">
    <property type="entry name" value="Glyco_hydro_76"/>
    <property type="match status" value="1"/>
</dbReference>
<dbReference type="Proteomes" id="UP000262825">
    <property type="component" value="Unassembled WGS sequence"/>
</dbReference>
<keyword evidence="14" id="KW-0812">Transmembrane</keyword>
<evidence type="ECO:0000256" key="12">
    <source>
        <dbReference type="PIRNR" id="PIRNR016302"/>
    </source>
</evidence>
<dbReference type="PANTHER" id="PTHR12145:SF36">
    <property type="entry name" value="MANNAN ENDO-1,6-ALPHA-MANNOSIDASE DCW1"/>
    <property type="match status" value="1"/>
</dbReference>
<organism evidence="16 17">
    <name type="scientific">Saccharomycodes ludwigii</name>
    <dbReference type="NCBI Taxonomy" id="36035"/>
    <lineage>
        <taxon>Eukaryota</taxon>
        <taxon>Fungi</taxon>
        <taxon>Dikarya</taxon>
        <taxon>Ascomycota</taxon>
        <taxon>Saccharomycotina</taxon>
        <taxon>Saccharomycetes</taxon>
        <taxon>Saccharomycodales</taxon>
        <taxon>Saccharomycodaceae</taxon>
        <taxon>Saccharomycodes</taxon>
    </lineage>
</organism>
<comment type="catalytic activity">
    <reaction evidence="1 12">
        <text>Random hydrolysis of (1-&gt;6)-alpha-D-mannosidic linkages in unbranched (1-&gt;6)-mannans.</text>
        <dbReference type="EC" id="3.2.1.101"/>
    </reaction>
</comment>
<dbReference type="GO" id="GO:0012505">
    <property type="term" value="C:endomembrane system"/>
    <property type="evidence" value="ECO:0007669"/>
    <property type="project" value="UniProtKB-SubCell"/>
</dbReference>
<dbReference type="InterPro" id="IPR008928">
    <property type="entry name" value="6-hairpin_glycosidase_sf"/>
</dbReference>
<keyword evidence="5 15" id="KW-0732">Signal</keyword>
<evidence type="ECO:0000256" key="5">
    <source>
        <dbReference type="ARBA" id="ARBA00022729"/>
    </source>
</evidence>
<dbReference type="EMBL" id="UFAJ01000007">
    <property type="protein sequence ID" value="SSD58352.1"/>
    <property type="molecule type" value="Genomic_DNA"/>
</dbReference>
<keyword evidence="14" id="KW-1133">Transmembrane helix</keyword>
<evidence type="ECO:0000256" key="2">
    <source>
        <dbReference type="ARBA" id="ARBA00004308"/>
    </source>
</evidence>
<dbReference type="PROSITE" id="PS51257">
    <property type="entry name" value="PROKAR_LIPOPROTEIN"/>
    <property type="match status" value="1"/>
</dbReference>
<evidence type="ECO:0000313" key="17">
    <source>
        <dbReference type="Proteomes" id="UP000262825"/>
    </source>
</evidence>
<comment type="function">
    <text evidence="11">Required for normal synthesis of the cell wall.</text>
</comment>
<evidence type="ECO:0000256" key="6">
    <source>
        <dbReference type="ARBA" id="ARBA00022801"/>
    </source>
</evidence>
<feature type="region of interest" description="Disordered" evidence="13">
    <location>
        <begin position="404"/>
        <end position="425"/>
    </location>
</feature>
<sequence length="454" mass="50856">MKIYQYFLSLIFLLSCKAWKSSVSAFYFDLDNYTSVVDASELVAQGLMDYYNGLDYGETIGMFTAPYYWWEAGAAWTCMLDYWFILQNDTYNTLINQSLLYQTGEYNNYIPLNQSTTEGNDDQAFWGIAAMTAAERNFTNPPDDEPQWLYLAQAVFNTMALRWDNTTCGGGLRWQIFAWNNGYDYKNSVANGALFHLSARLARYTANNSYVDWSVKVYDWMKSIGLINETWWFVYDGANINGTECETPEYLQWTYNQGLVLAGCAYLYNYTNETLWYNRTMKFLEGSSVFFNSTTGVMYEAACQGAGSCNTDQRSFKSSFARFLGLTAQLVPETSDRILSWLNISAYNVAQSCTGGTDGHTCGLNWFNIGWDGYYGLGEQMSALEVVLNTQILHRPAPYTAFDGGSSKGNGSAGTESHPTNLSPLTIDRGDKAGAGIITAVVGISLIAAGVFFF</sequence>
<dbReference type="PANTHER" id="PTHR12145">
    <property type="entry name" value="MANNAN ENDO-1,6-ALPHA-MANNOSIDASE DCW1"/>
    <property type="match status" value="1"/>
</dbReference>
<evidence type="ECO:0000256" key="9">
    <source>
        <dbReference type="ARBA" id="ARBA00023295"/>
    </source>
</evidence>
<feature type="compositionally biased region" description="Polar residues" evidence="13">
    <location>
        <begin position="413"/>
        <end position="424"/>
    </location>
</feature>
<proteinExistence type="inferred from homology"/>
<evidence type="ECO:0000256" key="4">
    <source>
        <dbReference type="ARBA" id="ARBA00012350"/>
    </source>
</evidence>
<dbReference type="GO" id="GO:0016052">
    <property type="term" value="P:carbohydrate catabolic process"/>
    <property type="evidence" value="ECO:0007669"/>
    <property type="project" value="InterPro"/>
</dbReference>
<dbReference type="GO" id="GO:0071555">
    <property type="term" value="P:cell wall organization"/>
    <property type="evidence" value="ECO:0007669"/>
    <property type="project" value="UniProtKB-KW"/>
</dbReference>
<keyword evidence="6 12" id="KW-0378">Hydrolase</keyword>
<keyword evidence="17" id="KW-1185">Reference proteome</keyword>
<dbReference type="VEuPathDB" id="FungiDB:SCODWIG_00113"/>
<gene>
    <name evidence="16" type="ORF">SCODWIG_00113</name>
</gene>
<evidence type="ECO:0000256" key="15">
    <source>
        <dbReference type="SAM" id="SignalP"/>
    </source>
</evidence>
<keyword evidence="9 12" id="KW-0326">Glycosidase</keyword>
<comment type="subcellular location">
    <subcellularLocation>
        <location evidence="2">Endomembrane system</location>
    </subcellularLocation>
</comment>